<evidence type="ECO:0000313" key="2">
    <source>
        <dbReference type="EMBL" id="EXX67687.1"/>
    </source>
</evidence>
<dbReference type="OrthoDB" id="2349664at2759"/>
<protein>
    <recommendedName>
        <fullName evidence="1">F-box domain-containing protein</fullName>
    </recommendedName>
</protein>
<dbReference type="PROSITE" id="PS50181">
    <property type="entry name" value="FBOX"/>
    <property type="match status" value="1"/>
</dbReference>
<dbReference type="Proteomes" id="UP000022910">
    <property type="component" value="Unassembled WGS sequence"/>
</dbReference>
<dbReference type="EMBL" id="JEMT01017621">
    <property type="protein sequence ID" value="EXX67687.1"/>
    <property type="molecule type" value="Genomic_DNA"/>
</dbReference>
<accession>A0A015JE23</accession>
<sequence length="555" mass="64531">MFPSKLSNLPLECLQRIFHEFEENSLYSCCLVNRTWCQIAIPLLWRSPFHFIRKDDSESFIASIIPNIPYNSPAPSNSSLSFNSSKVLIQTYLRCLPNSIKNLLIENGLNIPKSIINTKSPLFRYETYIKSISYSKIYNIITEWFEVEIDDLKDINEREGLEYLVTEKLIRLFISSSNSILNLSLTDDDEIPSLPPISLFPNSENSLRNLVKLTCIGNYQYNMKDLLISLIEISRNIKEIIIGGLSTSVEIKLFGKLIKSQKSLKSIEILGNGPINLQMITFDILNPLYTQKNTLENIKFLNCDFEECTYLYPIIFLPMLKSIEFEKCRNLVLQDLNSINNLKNFIPKLQIFKSRECYIPPLTIETVIRNSYQSLSVIELSRKLSKDESKILLYNISPYCKGLKVLDIKIFQDDIEGFLNLLKYCENLKELTIFGDNIYAEDLLPLISKNLSTNNLKKLCFIGNWIFSNNNNFISLINFLQNFKFNLPKILTFQSNNFINNNHLNSIINWIIINEFEINNFEKLELIYCEKCEKLKLSQDLLLQQRTKNFVIEIL</sequence>
<evidence type="ECO:0000313" key="3">
    <source>
        <dbReference type="Proteomes" id="UP000022910"/>
    </source>
</evidence>
<proteinExistence type="predicted"/>
<dbReference type="Pfam" id="PF12937">
    <property type="entry name" value="F-box-like"/>
    <property type="match status" value="1"/>
</dbReference>
<dbReference type="AlphaFoldDB" id="A0A015JE23"/>
<dbReference type="CDD" id="cd09917">
    <property type="entry name" value="F-box_SF"/>
    <property type="match status" value="1"/>
</dbReference>
<gene>
    <name evidence="2" type="ORF">RirG_112210</name>
</gene>
<organism evidence="2 3">
    <name type="scientific">Rhizophagus irregularis (strain DAOM 197198w)</name>
    <name type="common">Glomus intraradices</name>
    <dbReference type="NCBI Taxonomy" id="1432141"/>
    <lineage>
        <taxon>Eukaryota</taxon>
        <taxon>Fungi</taxon>
        <taxon>Fungi incertae sedis</taxon>
        <taxon>Mucoromycota</taxon>
        <taxon>Glomeromycotina</taxon>
        <taxon>Glomeromycetes</taxon>
        <taxon>Glomerales</taxon>
        <taxon>Glomeraceae</taxon>
        <taxon>Rhizophagus</taxon>
    </lineage>
</organism>
<name>A0A015JE23_RHIIW</name>
<evidence type="ECO:0000259" key="1">
    <source>
        <dbReference type="PROSITE" id="PS50181"/>
    </source>
</evidence>
<dbReference type="SUPFAM" id="SSF52047">
    <property type="entry name" value="RNI-like"/>
    <property type="match status" value="1"/>
</dbReference>
<dbReference type="InterPro" id="IPR001810">
    <property type="entry name" value="F-box_dom"/>
</dbReference>
<keyword evidence="3" id="KW-1185">Reference proteome</keyword>
<dbReference type="HOGENOM" id="CLU_028913_8_2_1"/>
<feature type="domain" description="F-box" evidence="1">
    <location>
        <begin position="3"/>
        <end position="48"/>
    </location>
</feature>
<dbReference type="InterPro" id="IPR036047">
    <property type="entry name" value="F-box-like_dom_sf"/>
</dbReference>
<reference evidence="2 3" key="1">
    <citation type="submission" date="2014-02" db="EMBL/GenBank/DDBJ databases">
        <title>Single nucleus genome sequencing reveals high similarity among nuclei of an endomycorrhizal fungus.</title>
        <authorList>
            <person name="Lin K."/>
            <person name="Geurts R."/>
            <person name="Zhang Z."/>
            <person name="Limpens E."/>
            <person name="Saunders D.G."/>
            <person name="Mu D."/>
            <person name="Pang E."/>
            <person name="Cao H."/>
            <person name="Cha H."/>
            <person name="Lin T."/>
            <person name="Zhou Q."/>
            <person name="Shang Y."/>
            <person name="Li Y."/>
            <person name="Ivanov S."/>
            <person name="Sharma T."/>
            <person name="Velzen R.V."/>
            <person name="Ruijter N.D."/>
            <person name="Aanen D.K."/>
            <person name="Win J."/>
            <person name="Kamoun S."/>
            <person name="Bisseling T."/>
            <person name="Huang S."/>
        </authorList>
    </citation>
    <scope>NUCLEOTIDE SEQUENCE [LARGE SCALE GENOMIC DNA]</scope>
    <source>
        <strain evidence="3">DAOM197198w</strain>
    </source>
</reference>
<dbReference type="SUPFAM" id="SSF81383">
    <property type="entry name" value="F-box domain"/>
    <property type="match status" value="1"/>
</dbReference>
<comment type="caution">
    <text evidence="2">The sequence shown here is derived from an EMBL/GenBank/DDBJ whole genome shotgun (WGS) entry which is preliminary data.</text>
</comment>